<dbReference type="KEGG" id="aaeo:BJI67_15610"/>
<dbReference type="AlphaFoldDB" id="A0A1D8KBG2"/>
<evidence type="ECO:0000313" key="6">
    <source>
        <dbReference type="EMBL" id="AOV16679.1"/>
    </source>
</evidence>
<dbReference type="EMBL" id="CP017448">
    <property type="protein sequence ID" value="AOV16674.1"/>
    <property type="molecule type" value="Genomic_DNA"/>
</dbReference>
<dbReference type="PANTHER" id="PTHR33678:SF1">
    <property type="entry name" value="BLL1576 PROTEIN"/>
    <property type="match status" value="1"/>
</dbReference>
<evidence type="ECO:0000313" key="10">
    <source>
        <dbReference type="EMBL" id="AOV18299.1"/>
    </source>
</evidence>
<dbReference type="EMBL" id="CP017448">
    <property type="protein sequence ID" value="AOV18288.1"/>
    <property type="molecule type" value="Genomic_DNA"/>
</dbReference>
<feature type="region of interest" description="Disordered" evidence="1">
    <location>
        <begin position="51"/>
        <end position="89"/>
    </location>
</feature>
<dbReference type="EMBL" id="CP017448">
    <property type="protein sequence ID" value="AOV18299.1"/>
    <property type="molecule type" value="Genomic_DNA"/>
</dbReference>
<feature type="compositionally biased region" description="Basic and acidic residues" evidence="1">
    <location>
        <begin position="363"/>
        <end position="372"/>
    </location>
</feature>
<dbReference type="EMBL" id="CP017448">
    <property type="protein sequence ID" value="AOV17012.1"/>
    <property type="molecule type" value="Genomic_DNA"/>
</dbReference>
<evidence type="ECO:0000313" key="9">
    <source>
        <dbReference type="EMBL" id="AOV18288.1"/>
    </source>
</evidence>
<dbReference type="EMBL" id="CP017448">
    <property type="protein sequence ID" value="AOV16072.1"/>
    <property type="molecule type" value="Genomic_DNA"/>
</dbReference>
<dbReference type="KEGG" id="aaeo:BJI67_06025"/>
<protein>
    <submittedName>
        <fullName evidence="10">IS66 family transposase</fullName>
    </submittedName>
</protein>
<accession>A0A1D8KBG2</accession>
<dbReference type="InterPro" id="IPR004291">
    <property type="entry name" value="Transposase_IS66_central"/>
</dbReference>
<dbReference type="Proteomes" id="UP000095342">
    <property type="component" value="Chromosome"/>
</dbReference>
<proteinExistence type="predicted"/>
<gene>
    <name evidence="4" type="ORF">BJI67_02410</name>
    <name evidence="5" type="ORF">BJI67_05990</name>
    <name evidence="6" type="ORF">BJI67_06025</name>
    <name evidence="7" type="ORF">BJI67_06730</name>
    <name evidence="8" type="ORF">BJI67_08020</name>
    <name evidence="9" type="ORF">BJI67_15550</name>
    <name evidence="10" type="ORF">BJI67_15610</name>
</gene>
<dbReference type="KEGG" id="aaeo:BJI67_08020"/>
<evidence type="ECO:0000313" key="7">
    <source>
        <dbReference type="EMBL" id="AOV16794.1"/>
    </source>
</evidence>
<dbReference type="NCBIfam" id="NF033517">
    <property type="entry name" value="transpos_IS66"/>
    <property type="match status" value="1"/>
</dbReference>
<evidence type="ECO:0000313" key="8">
    <source>
        <dbReference type="EMBL" id="AOV17012.1"/>
    </source>
</evidence>
<keyword evidence="11" id="KW-1185">Reference proteome</keyword>
<dbReference type="KEGG" id="aaeo:BJI67_05990"/>
<reference evidence="10 11" key="1">
    <citation type="submission" date="2016-09" db="EMBL/GenBank/DDBJ databases">
        <title>Acidihalobacter prosperus V6 (DSM14174).</title>
        <authorList>
            <person name="Khaleque H.N."/>
            <person name="Ramsay J.P."/>
            <person name="Murphy R.J.T."/>
            <person name="Kaksonen A.H."/>
            <person name="Boxall N.J."/>
            <person name="Watkin E.L.J."/>
        </authorList>
    </citation>
    <scope>NUCLEOTIDE SEQUENCE [LARGE SCALE GENOMIC DNA]</scope>
    <source>
        <strain evidence="10 11">V6</strain>
    </source>
</reference>
<dbReference type="Pfam" id="PF20042">
    <property type="entry name" value="DUF6444"/>
    <property type="match status" value="1"/>
</dbReference>
<feature type="domain" description="DUF6444" evidence="3">
    <location>
        <begin position="23"/>
        <end position="86"/>
    </location>
</feature>
<evidence type="ECO:0000313" key="4">
    <source>
        <dbReference type="EMBL" id="AOV16072.1"/>
    </source>
</evidence>
<dbReference type="Pfam" id="PF03050">
    <property type="entry name" value="DDE_Tnp_IS66"/>
    <property type="match status" value="1"/>
</dbReference>
<dbReference type="EMBL" id="CP017448">
    <property type="protein sequence ID" value="AOV16679.1"/>
    <property type="molecule type" value="Genomic_DNA"/>
</dbReference>
<name>A0A1D8KBG2_9GAMM</name>
<dbReference type="RefSeq" id="WP_070071668.1">
    <property type="nucleotide sequence ID" value="NZ_CP017448.1"/>
</dbReference>
<evidence type="ECO:0000313" key="5">
    <source>
        <dbReference type="EMBL" id="AOV16674.1"/>
    </source>
</evidence>
<dbReference type="KEGG" id="aaeo:BJI67_15550"/>
<feature type="domain" description="Transposase IS66 central" evidence="2">
    <location>
        <begin position="157"/>
        <end position="435"/>
    </location>
</feature>
<evidence type="ECO:0000313" key="11">
    <source>
        <dbReference type="Proteomes" id="UP000095342"/>
    </source>
</evidence>
<dbReference type="InterPro" id="IPR045618">
    <property type="entry name" value="DUF6444"/>
</dbReference>
<sequence>MRIDGVDIEITLAQVRAQLEQEKDLSPALRASIEMMLMLFVVLLNRLGLNSRNSSQPPASDPNRPRSQRVRSSRPSGGQPGHVGKTLRPVEHPDEIEVLKIDRRRLPKGCYTEAGFETRQVFDIDISRIVTEYRAQILENESGQRFVASFPEGVDKKVQYGSGLKAHAVYLSQYQLLPYKRIQDYFADQLGIPLSDGSLVNFNREAFTRLAAFEAISKTALAKAVSAHADETGVNIDGKRHWLHGLSNADWTHYQVHSKRGQEAMDAIGILPRFRGVLCHDHWKPYYRYRDCTHALCNAHHLRELERAFEQDGQQWAEAMGKLLREIHQAVENAGGILPLTEANAYRQRYRDVLEAGQLECPEPEKPPDNKPRGRIKRSKARNLLERLMAYEDDVLRFMVDVNVPFTNNQAENDIRMTKVQQKISGCFRSLEGAAMFCRIRGYLSTCRKQGVTASEALRLVFDRKLPAFALAISEN</sequence>
<feature type="region of interest" description="Disordered" evidence="1">
    <location>
        <begin position="357"/>
        <end position="377"/>
    </location>
</feature>
<dbReference type="EMBL" id="CP017448">
    <property type="protein sequence ID" value="AOV16794.1"/>
    <property type="molecule type" value="Genomic_DNA"/>
</dbReference>
<evidence type="ECO:0000256" key="1">
    <source>
        <dbReference type="SAM" id="MobiDB-lite"/>
    </source>
</evidence>
<organism evidence="10 11">
    <name type="scientific">Acidihalobacter aeolianus</name>
    <dbReference type="NCBI Taxonomy" id="2792603"/>
    <lineage>
        <taxon>Bacteria</taxon>
        <taxon>Pseudomonadati</taxon>
        <taxon>Pseudomonadota</taxon>
        <taxon>Gammaproteobacteria</taxon>
        <taxon>Chromatiales</taxon>
        <taxon>Ectothiorhodospiraceae</taxon>
        <taxon>Acidihalobacter</taxon>
    </lineage>
</organism>
<evidence type="ECO:0000259" key="2">
    <source>
        <dbReference type="Pfam" id="PF03050"/>
    </source>
</evidence>
<evidence type="ECO:0000259" key="3">
    <source>
        <dbReference type="Pfam" id="PF20042"/>
    </source>
</evidence>
<dbReference type="InterPro" id="IPR052344">
    <property type="entry name" value="Transposase-related"/>
</dbReference>
<dbReference type="KEGG" id="aaeo:BJI67_02410"/>
<dbReference type="PANTHER" id="PTHR33678">
    <property type="entry name" value="BLL1576 PROTEIN"/>
    <property type="match status" value="1"/>
</dbReference>
<dbReference type="KEGG" id="aaeo:BJI67_06730"/>